<evidence type="ECO:0000313" key="2">
    <source>
        <dbReference type="Proteomes" id="UP000499080"/>
    </source>
</evidence>
<sequence>MPDNELVSPYTFIGEVNGFKMPILRDTGTTIDIVCRNRIRPEIFTGEHIWVQQLFYEATICLPLEEVELKGNFGKILIKAAVVWSRADNGRY</sequence>
<name>A0A4Y2LI57_ARAVE</name>
<protein>
    <recommendedName>
        <fullName evidence="3">Peptidase A2 domain-containing protein</fullName>
    </recommendedName>
</protein>
<dbReference type="AlphaFoldDB" id="A0A4Y2LI57"/>
<dbReference type="EMBL" id="BGPR01005749">
    <property type="protein sequence ID" value="GBN13017.1"/>
    <property type="molecule type" value="Genomic_DNA"/>
</dbReference>
<keyword evidence="2" id="KW-1185">Reference proteome</keyword>
<dbReference type="OrthoDB" id="6427445at2759"/>
<accession>A0A4Y2LI57</accession>
<gene>
    <name evidence="1" type="ORF">AVEN_228098_1</name>
</gene>
<proteinExistence type="predicted"/>
<reference evidence="1 2" key="1">
    <citation type="journal article" date="2019" name="Sci. Rep.">
        <title>Orb-weaving spider Araneus ventricosus genome elucidates the spidroin gene catalogue.</title>
        <authorList>
            <person name="Kono N."/>
            <person name="Nakamura H."/>
            <person name="Ohtoshi R."/>
            <person name="Moran D.A.P."/>
            <person name="Shinohara A."/>
            <person name="Yoshida Y."/>
            <person name="Fujiwara M."/>
            <person name="Mori M."/>
            <person name="Tomita M."/>
            <person name="Arakawa K."/>
        </authorList>
    </citation>
    <scope>NUCLEOTIDE SEQUENCE [LARGE SCALE GENOMIC DNA]</scope>
</reference>
<comment type="caution">
    <text evidence="1">The sequence shown here is derived from an EMBL/GenBank/DDBJ whole genome shotgun (WGS) entry which is preliminary data.</text>
</comment>
<dbReference type="Proteomes" id="UP000499080">
    <property type="component" value="Unassembled WGS sequence"/>
</dbReference>
<evidence type="ECO:0000313" key="1">
    <source>
        <dbReference type="EMBL" id="GBN13017.1"/>
    </source>
</evidence>
<organism evidence="1 2">
    <name type="scientific">Araneus ventricosus</name>
    <name type="common">Orbweaver spider</name>
    <name type="synonym">Epeira ventricosa</name>
    <dbReference type="NCBI Taxonomy" id="182803"/>
    <lineage>
        <taxon>Eukaryota</taxon>
        <taxon>Metazoa</taxon>
        <taxon>Ecdysozoa</taxon>
        <taxon>Arthropoda</taxon>
        <taxon>Chelicerata</taxon>
        <taxon>Arachnida</taxon>
        <taxon>Araneae</taxon>
        <taxon>Araneomorphae</taxon>
        <taxon>Entelegynae</taxon>
        <taxon>Araneoidea</taxon>
        <taxon>Araneidae</taxon>
        <taxon>Araneus</taxon>
    </lineage>
</organism>
<evidence type="ECO:0008006" key="3">
    <source>
        <dbReference type="Google" id="ProtNLM"/>
    </source>
</evidence>